<dbReference type="Proteomes" id="UP000006695">
    <property type="component" value="Chromosome"/>
</dbReference>
<sequence>MTYAYSFHGLTLSLPFPCPFLPRVETVSAPDVTVVYGPVARELEHAMATDDSWAAGYCWQAAPGRYLLKGGMKSGRFLVEGGTSITLQRNENAEDKRILFHLLHPVTAALFCQRGLLALHASTAHTPAGTIALCGRSQAGKSTTLAALLQKKGCAMVSDDITIVRCAAHDRVEVVAGSSVMHLWDDAAYGIGLDISGCDRHPVRRGKAALTAPSMPSSGATLLRKLCILEPGTGKIVGVSRVTGADKLDALLECVYGPLFQEEHPGLFPLFSATAEQADIFRIRRPESRWSLDDVVSVILDA</sequence>
<evidence type="ECO:0000313" key="2">
    <source>
        <dbReference type="Proteomes" id="UP000006695"/>
    </source>
</evidence>
<organism evidence="1 2">
    <name type="scientific">Geotalea uraniireducens (strain Rf4)</name>
    <name type="common">Geobacter uraniireducens</name>
    <dbReference type="NCBI Taxonomy" id="351605"/>
    <lineage>
        <taxon>Bacteria</taxon>
        <taxon>Pseudomonadati</taxon>
        <taxon>Thermodesulfobacteriota</taxon>
        <taxon>Desulfuromonadia</taxon>
        <taxon>Geobacterales</taxon>
        <taxon>Geobacteraceae</taxon>
        <taxon>Geotalea</taxon>
    </lineage>
</organism>
<reference evidence="1 2" key="1">
    <citation type="submission" date="2007-05" db="EMBL/GenBank/DDBJ databases">
        <title>Complete sequence of Geobacter uraniireducens Rf4.</title>
        <authorList>
            <consortium name="US DOE Joint Genome Institute"/>
            <person name="Copeland A."/>
            <person name="Lucas S."/>
            <person name="Lapidus A."/>
            <person name="Barry K."/>
            <person name="Detter J.C."/>
            <person name="Glavina del Rio T."/>
            <person name="Hammon N."/>
            <person name="Israni S."/>
            <person name="Dalin E."/>
            <person name="Tice H."/>
            <person name="Pitluck S."/>
            <person name="Chertkov O."/>
            <person name="Brettin T."/>
            <person name="Bruce D."/>
            <person name="Han C."/>
            <person name="Schmutz J."/>
            <person name="Larimer F."/>
            <person name="Land M."/>
            <person name="Hauser L."/>
            <person name="Kyrpides N."/>
            <person name="Mikhailova N."/>
            <person name="Shelobolina E."/>
            <person name="Aklujkar M."/>
            <person name="Lovley D."/>
            <person name="Richardson P."/>
        </authorList>
    </citation>
    <scope>NUCLEOTIDE SEQUENCE [LARGE SCALE GENOMIC DNA]</scope>
    <source>
        <strain evidence="1 2">Rf4</strain>
    </source>
</reference>
<gene>
    <name evidence="1" type="ordered locus">Gura_1353</name>
</gene>
<evidence type="ECO:0000313" key="1">
    <source>
        <dbReference type="EMBL" id="ABQ25554.1"/>
    </source>
</evidence>
<dbReference type="InterPro" id="IPR027417">
    <property type="entry name" value="P-loop_NTPase"/>
</dbReference>
<dbReference type="OrthoDB" id="3213869at2"/>
<dbReference type="EMBL" id="CP000698">
    <property type="protein sequence ID" value="ABQ25554.1"/>
    <property type="molecule type" value="Genomic_DNA"/>
</dbReference>
<dbReference type="HOGENOM" id="CLU_1037310_0_0_7"/>
<protein>
    <recommendedName>
        <fullName evidence="3">HPr kinase/phosphorylase C-terminal domain-containing protein</fullName>
    </recommendedName>
</protein>
<dbReference type="STRING" id="351605.Gura_1353"/>
<dbReference type="SUPFAM" id="SSF53795">
    <property type="entry name" value="PEP carboxykinase-like"/>
    <property type="match status" value="1"/>
</dbReference>
<dbReference type="RefSeq" id="WP_011938271.1">
    <property type="nucleotide sequence ID" value="NC_009483.1"/>
</dbReference>
<name>A5GA46_GEOUR</name>
<proteinExistence type="predicted"/>
<dbReference type="AlphaFoldDB" id="A5GA46"/>
<evidence type="ECO:0008006" key="3">
    <source>
        <dbReference type="Google" id="ProtNLM"/>
    </source>
</evidence>
<accession>A5GA46</accession>
<keyword evidence="2" id="KW-1185">Reference proteome</keyword>
<dbReference type="Gene3D" id="3.40.50.300">
    <property type="entry name" value="P-loop containing nucleotide triphosphate hydrolases"/>
    <property type="match status" value="1"/>
</dbReference>
<dbReference type="KEGG" id="gur:Gura_1353"/>